<evidence type="ECO:0000256" key="4">
    <source>
        <dbReference type="ARBA" id="ARBA00022801"/>
    </source>
</evidence>
<keyword evidence="5" id="KW-0694">RNA-binding</keyword>
<keyword evidence="1" id="KW-1277">Toxin-antitoxin system</keyword>
<dbReference type="GO" id="GO:0003729">
    <property type="term" value="F:mRNA binding"/>
    <property type="evidence" value="ECO:0007669"/>
    <property type="project" value="InterPro"/>
</dbReference>
<dbReference type="Pfam" id="PF07927">
    <property type="entry name" value="HicA_toxin"/>
    <property type="match status" value="1"/>
</dbReference>
<name>A0A0F9I8T8_9ZZZZ</name>
<organism evidence="7">
    <name type="scientific">marine sediment metagenome</name>
    <dbReference type="NCBI Taxonomy" id="412755"/>
    <lineage>
        <taxon>unclassified sequences</taxon>
        <taxon>metagenomes</taxon>
        <taxon>ecological metagenomes</taxon>
    </lineage>
</organism>
<dbReference type="EMBL" id="LAZR01014759">
    <property type="protein sequence ID" value="KKM16069.1"/>
    <property type="molecule type" value="Genomic_DNA"/>
</dbReference>
<dbReference type="InterPro" id="IPR038570">
    <property type="entry name" value="HicA_sf"/>
</dbReference>
<reference evidence="7" key="1">
    <citation type="journal article" date="2015" name="Nature">
        <title>Complex archaea that bridge the gap between prokaryotes and eukaryotes.</title>
        <authorList>
            <person name="Spang A."/>
            <person name="Saw J.H."/>
            <person name="Jorgensen S.L."/>
            <person name="Zaremba-Niedzwiedzka K."/>
            <person name="Martijn J."/>
            <person name="Lind A.E."/>
            <person name="van Eijk R."/>
            <person name="Schleper C."/>
            <person name="Guy L."/>
            <person name="Ettema T.J."/>
        </authorList>
    </citation>
    <scope>NUCLEOTIDE SEQUENCE</scope>
</reference>
<dbReference type="GO" id="GO:0004519">
    <property type="term" value="F:endonuclease activity"/>
    <property type="evidence" value="ECO:0007669"/>
    <property type="project" value="UniProtKB-KW"/>
</dbReference>
<keyword evidence="6" id="KW-0346">Stress response</keyword>
<dbReference type="Gene3D" id="3.30.920.30">
    <property type="entry name" value="Hypothetical protein"/>
    <property type="match status" value="1"/>
</dbReference>
<comment type="caution">
    <text evidence="7">The sequence shown here is derived from an EMBL/GenBank/DDBJ whole genome shotgun (WGS) entry which is preliminary data.</text>
</comment>
<evidence type="ECO:0000256" key="1">
    <source>
        <dbReference type="ARBA" id="ARBA00022649"/>
    </source>
</evidence>
<dbReference type="AlphaFoldDB" id="A0A0F9I8T8"/>
<evidence type="ECO:0000256" key="3">
    <source>
        <dbReference type="ARBA" id="ARBA00022759"/>
    </source>
</evidence>
<accession>A0A0F9I8T8</accession>
<evidence type="ECO:0000256" key="2">
    <source>
        <dbReference type="ARBA" id="ARBA00022722"/>
    </source>
</evidence>
<dbReference type="InterPro" id="IPR012933">
    <property type="entry name" value="HicA_mRNA_interferase"/>
</dbReference>
<dbReference type="GO" id="GO:0016787">
    <property type="term" value="F:hydrolase activity"/>
    <property type="evidence" value="ECO:0007669"/>
    <property type="project" value="UniProtKB-KW"/>
</dbReference>
<dbReference type="SUPFAM" id="SSF54786">
    <property type="entry name" value="YcfA/nrd intein domain"/>
    <property type="match status" value="1"/>
</dbReference>
<keyword evidence="4" id="KW-0378">Hydrolase</keyword>
<evidence type="ECO:0008006" key="8">
    <source>
        <dbReference type="Google" id="ProtNLM"/>
    </source>
</evidence>
<proteinExistence type="predicted"/>
<sequence>MIKLLKEKGWELDRIEGSHHIMIKGKKTLSVPVHGNKDMGKGLLHALMKQGGLK</sequence>
<evidence type="ECO:0000256" key="5">
    <source>
        <dbReference type="ARBA" id="ARBA00022884"/>
    </source>
</evidence>
<evidence type="ECO:0000313" key="7">
    <source>
        <dbReference type="EMBL" id="KKM16069.1"/>
    </source>
</evidence>
<evidence type="ECO:0000256" key="6">
    <source>
        <dbReference type="ARBA" id="ARBA00023016"/>
    </source>
</evidence>
<keyword evidence="2" id="KW-0540">Nuclease</keyword>
<keyword evidence="3" id="KW-0255">Endonuclease</keyword>
<protein>
    <recommendedName>
        <fullName evidence="8">YcfA family protein</fullName>
    </recommendedName>
</protein>
<gene>
    <name evidence="7" type="ORF">LCGC14_1689530</name>
</gene>